<sequence length="468" mass="49425">MSSVDDVIARLRAEAAGLTGTARVEPLSRLGQALLQRFSQLGPGAPTALADLNGAVDAFEEVLGHVGEGDPLRVNVALLLGFALSARNNYMTDDKDISASIEHLSAALESDRVPPASAAGARMMLGQQYLTRAMSRVALGQSAIGMLTATSNQSEVPEVDRAVECFRAVVDGPFISDDFRDMAQMSLEMSEAVRAVLGGSPGGFNFQNMMAAMAKLQEMQQRYASGEKPGYGPFKFTDVFNFANVGQLVNMDPMDHPVAVVHGEVDDAPATALPVEPEPEPVDLRGSLRKRLGLAEPVWESAARLLVADPPAVAVVDEVVAMAGTVVDEDEDADVVDWFLVAVTLHLRHRLDPGGDDRRAGADALLTAARRSPVDHPALPVVLRSLGAFLAVDEPLGGVLDAVAAGFAGRFDAVLAGGGVTDPDEWADLHALRCVCRAAWAVAEAGRAVERLSADYPWPGPLKAAARP</sequence>
<evidence type="ECO:0000313" key="1">
    <source>
        <dbReference type="EMBL" id="GAA0216884.1"/>
    </source>
</evidence>
<reference evidence="2" key="1">
    <citation type="journal article" date="2019" name="Int. J. Syst. Evol. Microbiol.">
        <title>The Global Catalogue of Microorganisms (GCM) 10K type strain sequencing project: providing services to taxonomists for standard genome sequencing and annotation.</title>
        <authorList>
            <consortium name="The Broad Institute Genomics Platform"/>
            <consortium name="The Broad Institute Genome Sequencing Center for Infectious Disease"/>
            <person name="Wu L."/>
            <person name="Ma J."/>
        </authorList>
    </citation>
    <scope>NUCLEOTIDE SEQUENCE [LARGE SCALE GENOMIC DNA]</scope>
    <source>
        <strain evidence="2">JCM 3380</strain>
    </source>
</reference>
<evidence type="ECO:0008006" key="3">
    <source>
        <dbReference type="Google" id="ProtNLM"/>
    </source>
</evidence>
<proteinExistence type="predicted"/>
<accession>A0ABP3CWB5</accession>
<gene>
    <name evidence="1" type="ORF">GCM10010492_13390</name>
</gene>
<name>A0ABP3CWB5_9PSEU</name>
<evidence type="ECO:0000313" key="2">
    <source>
        <dbReference type="Proteomes" id="UP001500416"/>
    </source>
</evidence>
<dbReference type="RefSeq" id="WP_343932733.1">
    <property type="nucleotide sequence ID" value="NZ_BAAABU010000002.1"/>
</dbReference>
<organism evidence="1 2">
    <name type="scientific">Saccharothrix mutabilis subsp. mutabilis</name>
    <dbReference type="NCBI Taxonomy" id="66855"/>
    <lineage>
        <taxon>Bacteria</taxon>
        <taxon>Bacillati</taxon>
        <taxon>Actinomycetota</taxon>
        <taxon>Actinomycetes</taxon>
        <taxon>Pseudonocardiales</taxon>
        <taxon>Pseudonocardiaceae</taxon>
        <taxon>Saccharothrix</taxon>
    </lineage>
</organism>
<dbReference type="EMBL" id="BAAABU010000002">
    <property type="protein sequence ID" value="GAA0216884.1"/>
    <property type="molecule type" value="Genomic_DNA"/>
</dbReference>
<keyword evidence="2" id="KW-1185">Reference proteome</keyword>
<comment type="caution">
    <text evidence="1">The sequence shown here is derived from an EMBL/GenBank/DDBJ whole genome shotgun (WGS) entry which is preliminary data.</text>
</comment>
<protein>
    <recommendedName>
        <fullName evidence="3">Tetratricopeptide repeat protein</fullName>
    </recommendedName>
</protein>
<dbReference type="Proteomes" id="UP001500416">
    <property type="component" value="Unassembled WGS sequence"/>
</dbReference>